<protein>
    <submittedName>
        <fullName evidence="7">Uncharacterized protein LOC114828306</fullName>
    </submittedName>
</protein>
<keyword evidence="4" id="KW-0788">Thiol protease</keyword>
<evidence type="ECO:0000256" key="2">
    <source>
        <dbReference type="ARBA" id="ARBA00022670"/>
    </source>
</evidence>
<dbReference type="GO" id="GO:0006508">
    <property type="term" value="P:proteolysis"/>
    <property type="evidence" value="ECO:0007669"/>
    <property type="project" value="UniProtKB-KW"/>
</dbReference>
<dbReference type="GeneID" id="114828306"/>
<dbReference type="InterPro" id="IPR003653">
    <property type="entry name" value="Peptidase_C48_C"/>
</dbReference>
<reference evidence="7" key="1">
    <citation type="submission" date="2025-08" db="UniProtKB">
        <authorList>
            <consortium name="RefSeq"/>
        </authorList>
    </citation>
    <scope>IDENTIFICATION</scope>
</reference>
<evidence type="ECO:0000313" key="6">
    <source>
        <dbReference type="Proteomes" id="UP000694867"/>
    </source>
</evidence>
<evidence type="ECO:0000256" key="4">
    <source>
        <dbReference type="ARBA" id="ARBA00022807"/>
    </source>
</evidence>
<dbReference type="AlphaFoldDB" id="A0AAJ7WHX5"/>
<dbReference type="PROSITE" id="PS50600">
    <property type="entry name" value="ULP_PROTEASE"/>
    <property type="match status" value="1"/>
</dbReference>
<dbReference type="PANTHER" id="PTHR12606">
    <property type="entry name" value="SENTRIN/SUMO-SPECIFIC PROTEASE"/>
    <property type="match status" value="1"/>
</dbReference>
<proteinExistence type="inferred from homology"/>
<dbReference type="GO" id="GO:0005634">
    <property type="term" value="C:nucleus"/>
    <property type="evidence" value="ECO:0007669"/>
    <property type="project" value="TreeGrafter"/>
</dbReference>
<dbReference type="FunFam" id="3.40.395.10:FF:000001">
    <property type="entry name" value="Sentrin-specific protease 1"/>
    <property type="match status" value="1"/>
</dbReference>
<evidence type="ECO:0000256" key="1">
    <source>
        <dbReference type="ARBA" id="ARBA00005234"/>
    </source>
</evidence>
<dbReference type="InterPro" id="IPR038765">
    <property type="entry name" value="Papain-like_cys_pep_sf"/>
</dbReference>
<keyword evidence="6" id="KW-1185">Reference proteome</keyword>
<name>A0AAJ7WHX5_9ACAR</name>
<dbReference type="Pfam" id="PF02902">
    <property type="entry name" value="Peptidase_C48"/>
    <property type="match status" value="1"/>
</dbReference>
<gene>
    <name evidence="7" type="primary">LOC114828306</name>
</gene>
<keyword evidence="2" id="KW-0645">Protease</keyword>
<evidence type="ECO:0000256" key="3">
    <source>
        <dbReference type="ARBA" id="ARBA00022801"/>
    </source>
</evidence>
<dbReference type="PANTHER" id="PTHR12606:SF141">
    <property type="entry name" value="GH15225P-RELATED"/>
    <property type="match status" value="1"/>
</dbReference>
<dbReference type="InterPro" id="IPR018289">
    <property type="entry name" value="MULE_transposase_dom"/>
</dbReference>
<feature type="domain" description="Ubiquitin-like protease family profile" evidence="5">
    <location>
        <begin position="694"/>
        <end position="856"/>
    </location>
</feature>
<dbReference type="GO" id="GO:0016929">
    <property type="term" value="F:deSUMOylase activity"/>
    <property type="evidence" value="ECO:0007669"/>
    <property type="project" value="TreeGrafter"/>
</dbReference>
<dbReference type="Proteomes" id="UP000694867">
    <property type="component" value="Unplaced"/>
</dbReference>
<dbReference type="Gene3D" id="3.40.395.10">
    <property type="entry name" value="Adenoviral Proteinase, Chain A"/>
    <property type="match status" value="1"/>
</dbReference>
<dbReference type="KEGG" id="goe:114828306"/>
<dbReference type="RefSeq" id="XP_028967754.1">
    <property type="nucleotide sequence ID" value="XM_029111921.1"/>
</dbReference>
<evidence type="ECO:0000259" key="5">
    <source>
        <dbReference type="PROSITE" id="PS50600"/>
    </source>
</evidence>
<dbReference type="Pfam" id="PF10551">
    <property type="entry name" value="MULE"/>
    <property type="match status" value="1"/>
</dbReference>
<dbReference type="GO" id="GO:0016926">
    <property type="term" value="P:protein desumoylation"/>
    <property type="evidence" value="ECO:0007669"/>
    <property type="project" value="TreeGrafter"/>
</dbReference>
<dbReference type="GO" id="GO:0060255">
    <property type="term" value="P:regulation of macromolecule metabolic process"/>
    <property type="evidence" value="ECO:0007669"/>
    <property type="project" value="UniProtKB-ARBA"/>
</dbReference>
<organism evidence="6 7">
    <name type="scientific">Galendromus occidentalis</name>
    <name type="common">western predatory mite</name>
    <dbReference type="NCBI Taxonomy" id="34638"/>
    <lineage>
        <taxon>Eukaryota</taxon>
        <taxon>Metazoa</taxon>
        <taxon>Ecdysozoa</taxon>
        <taxon>Arthropoda</taxon>
        <taxon>Chelicerata</taxon>
        <taxon>Arachnida</taxon>
        <taxon>Acari</taxon>
        <taxon>Parasitiformes</taxon>
        <taxon>Mesostigmata</taxon>
        <taxon>Gamasina</taxon>
        <taxon>Phytoseioidea</taxon>
        <taxon>Phytoseiidae</taxon>
        <taxon>Typhlodrominae</taxon>
        <taxon>Galendromus</taxon>
    </lineage>
</organism>
<keyword evidence="3" id="KW-0378">Hydrolase</keyword>
<dbReference type="SUPFAM" id="SSF54001">
    <property type="entry name" value="Cysteine proteinases"/>
    <property type="match status" value="1"/>
</dbReference>
<accession>A0AAJ7WHX5</accession>
<dbReference type="GO" id="GO:0080090">
    <property type="term" value="P:regulation of primary metabolic process"/>
    <property type="evidence" value="ECO:0007669"/>
    <property type="project" value="UniProtKB-ARBA"/>
</dbReference>
<comment type="similarity">
    <text evidence="1">Belongs to the peptidase C48 family.</text>
</comment>
<evidence type="ECO:0000313" key="7">
    <source>
        <dbReference type="RefSeq" id="XP_028967754.1"/>
    </source>
</evidence>
<sequence>MIRDIRENPRKLPMDVVIDRRRGLPIRPASQIIPQKQLRYLRHHASLMRPKTVGSLAELHGKINSDAILDYTVSRDNERLRSFFEPQANTLLLTTDRLLGSLNNISSLHADATYKTAPREICKQIFTLHANWQGHVGIIACALMNESNADAYAWVLRCLKEKASTLEVPSYMGDWDLAIRAAVHSEFPQATLHGCWFHYSQCLVRRAGGMGLATAIRRPGLVLSRFLSFLALPLLPAPLIVSTFEYFSEQARLSHAGFSKFLKYVESHWLNTVGPGNLSVHGLVQRTNNDVESHNAKLLRQARRSHGTVWNIISVLMGLLQDAAVDRVSHEIGDTNLLSKPSRATKDNRMILEHSWGLLDSGEIDGIEFINRVKYKVGRRNHWRNLTTVDAALPRDPILQRWVDEMNARNSMNRLTETTDTAGGELVVDHGSDEIESSSDDEPVLARTASAGDLDASTLDTSSEVLLEQDDRERADAGAVVAQSFFEPLHGLPACDENSNLYGDHSYASDLPLAQTLECRRVKFESSRKNESLLALAASEGDPRARILVTAPGRLLAYDHLGRADAAGSSSPPNSDTPIQDRNFKIFEDHSYACNSFRAQTSEWRRVEFESSCKNEPSSLLPPSEIPRDDENSNFLKDHSYASAGFPSNLRNLCWLQVENSNPQIPAMSNQMGRVIREALGKEADVVLVRTDNLSVRRSDLETLRNQNWLNDTIMNAYLNLISKRSKIHEGLPKVHVMNTFFLLCLEKGYDNVRGWTGTADIFAQDILLVPVYRDFHWCMAIIHVRKRLIVYADSLGGRNDECFRALIDYLSQEMASKHKRELVQNEWNFKYVDHLPKQANGSDCGVFALKFADYAARNSRVNFSQRDMAYFRQRITYEILQEAILPTGYGENY</sequence>